<keyword evidence="4" id="KW-0788">Thiol protease</keyword>
<evidence type="ECO:0000256" key="4">
    <source>
        <dbReference type="ARBA" id="ARBA00022807"/>
    </source>
</evidence>
<dbReference type="InterPro" id="IPR003653">
    <property type="entry name" value="Peptidase_C48_C"/>
</dbReference>
<name>A0ABC9B6D9_9POAL</name>
<organism evidence="7 8">
    <name type="scientific">Urochloa decumbens</name>
    <dbReference type="NCBI Taxonomy" id="240449"/>
    <lineage>
        <taxon>Eukaryota</taxon>
        <taxon>Viridiplantae</taxon>
        <taxon>Streptophyta</taxon>
        <taxon>Embryophyta</taxon>
        <taxon>Tracheophyta</taxon>
        <taxon>Spermatophyta</taxon>
        <taxon>Magnoliopsida</taxon>
        <taxon>Liliopsida</taxon>
        <taxon>Poales</taxon>
        <taxon>Poaceae</taxon>
        <taxon>PACMAD clade</taxon>
        <taxon>Panicoideae</taxon>
        <taxon>Panicodae</taxon>
        <taxon>Paniceae</taxon>
        <taxon>Melinidinae</taxon>
        <taxon>Urochloa</taxon>
    </lineage>
</organism>
<feature type="region of interest" description="Disordered" evidence="5">
    <location>
        <begin position="304"/>
        <end position="334"/>
    </location>
</feature>
<feature type="compositionally biased region" description="Basic and acidic residues" evidence="5">
    <location>
        <begin position="211"/>
        <end position="220"/>
    </location>
</feature>
<dbReference type="PANTHER" id="PTHR12606:SF141">
    <property type="entry name" value="GH15225P-RELATED"/>
    <property type="match status" value="1"/>
</dbReference>
<dbReference type="Gene3D" id="3.40.395.10">
    <property type="entry name" value="Adenoviral Proteinase, Chain A"/>
    <property type="match status" value="1"/>
</dbReference>
<accession>A0ABC9B6D9</accession>
<feature type="compositionally biased region" description="Polar residues" evidence="5">
    <location>
        <begin position="199"/>
        <end position="210"/>
    </location>
</feature>
<keyword evidence="2" id="KW-0645">Protease</keyword>
<gene>
    <name evidence="7" type="ORF">URODEC1_LOCUS61849</name>
</gene>
<evidence type="ECO:0000259" key="6">
    <source>
        <dbReference type="Pfam" id="PF02902"/>
    </source>
</evidence>
<evidence type="ECO:0000256" key="5">
    <source>
        <dbReference type="SAM" id="MobiDB-lite"/>
    </source>
</evidence>
<dbReference type="GO" id="GO:0008234">
    <property type="term" value="F:cysteine-type peptidase activity"/>
    <property type="evidence" value="ECO:0007669"/>
    <property type="project" value="UniProtKB-KW"/>
</dbReference>
<dbReference type="AlphaFoldDB" id="A0ABC9B6D9"/>
<reference evidence="7" key="1">
    <citation type="submission" date="2024-10" db="EMBL/GenBank/DDBJ databases">
        <authorList>
            <person name="Ryan C."/>
        </authorList>
    </citation>
    <scope>NUCLEOTIDE SEQUENCE [LARGE SCALE GENOMIC DNA]</scope>
</reference>
<dbReference type="Proteomes" id="UP001497457">
    <property type="component" value="Chromosome 24b"/>
</dbReference>
<dbReference type="InterPro" id="IPR038765">
    <property type="entry name" value="Papain-like_cys_pep_sf"/>
</dbReference>
<dbReference type="EMBL" id="OZ075134">
    <property type="protein sequence ID" value="CAL4994266.1"/>
    <property type="molecule type" value="Genomic_DNA"/>
</dbReference>
<evidence type="ECO:0000313" key="8">
    <source>
        <dbReference type="Proteomes" id="UP001497457"/>
    </source>
</evidence>
<evidence type="ECO:0000313" key="7">
    <source>
        <dbReference type="EMBL" id="CAL4994266.1"/>
    </source>
</evidence>
<sequence length="611" mass="69377">MQKLIMPTLMAFLDSMDQMMHLLVSQLQFIPILLLSSPKVAETSVVHTKSSMKPAKVVNEVFSPSHLVPSQYKLHYAKVNHYVDENVKEHAALTNESPATPIASTKDFVLPVHCSPSRSGLQRLLKKTKSRLNPSSTITSKSNIALLRNPLCDVSNLDVEIPQASQRNKVKPPSDSEPAKDVILLIDDDEGYVPDSLSPRRSSFVNSIGEKSTEDSDKENFSPQLTQRTARVTPKLQSRGRHVRFDSSASTSKRKDSSDIQLLCQKSLSQSVRDMTKLADDMYNKKFCTKPVIEPRDACIDLTSASQQSPSTYPESKVPYVSRDSSTGGKLPLHGPRRPVKLGPLFQGDYETDKHRISLSAKELMNYKAICLLASSETNRDDVLVLGKVRCTFWAFGDSFKPDGFVNSFVMSTFCYSLFLKPACQPEESKAHFFFANIGAELMKDPEEANQDTLSCAFKRSHRSSPLNHCNNLFFPILFSNHWSVFVVNIKDRKFVFLDSLHDKDHEYHKIVRESVVPSFILHWDKYVNVAMDFDEYSFLYPEMPQQDLQNRVDSGIYAMMCLQYWKSPRTVLSKFFDARDIPRIRIKVANELLRMPENTGLKDRVFDFKS</sequence>
<protein>
    <recommendedName>
        <fullName evidence="6">Ubiquitin-like protease family profile domain-containing protein</fullName>
    </recommendedName>
</protein>
<feature type="compositionally biased region" description="Polar residues" evidence="5">
    <location>
        <begin position="304"/>
        <end position="314"/>
    </location>
</feature>
<comment type="similarity">
    <text evidence="1">Belongs to the peptidase C48 family.</text>
</comment>
<keyword evidence="3" id="KW-0378">Hydrolase</keyword>
<evidence type="ECO:0000256" key="3">
    <source>
        <dbReference type="ARBA" id="ARBA00022801"/>
    </source>
</evidence>
<dbReference type="PANTHER" id="PTHR12606">
    <property type="entry name" value="SENTRIN/SUMO-SPECIFIC PROTEASE"/>
    <property type="match status" value="1"/>
</dbReference>
<dbReference type="Pfam" id="PF02902">
    <property type="entry name" value="Peptidase_C48"/>
    <property type="match status" value="1"/>
</dbReference>
<evidence type="ECO:0000256" key="2">
    <source>
        <dbReference type="ARBA" id="ARBA00022670"/>
    </source>
</evidence>
<feature type="compositionally biased region" description="Polar residues" evidence="5">
    <location>
        <begin position="221"/>
        <end position="230"/>
    </location>
</feature>
<dbReference type="GO" id="GO:0006508">
    <property type="term" value="P:proteolysis"/>
    <property type="evidence" value="ECO:0007669"/>
    <property type="project" value="UniProtKB-KW"/>
</dbReference>
<feature type="domain" description="Ubiquitin-like protease family profile" evidence="6">
    <location>
        <begin position="459"/>
        <end position="592"/>
    </location>
</feature>
<proteinExistence type="inferred from homology"/>
<feature type="region of interest" description="Disordered" evidence="5">
    <location>
        <begin position="194"/>
        <end position="260"/>
    </location>
</feature>
<evidence type="ECO:0000256" key="1">
    <source>
        <dbReference type="ARBA" id="ARBA00005234"/>
    </source>
</evidence>
<keyword evidence="8" id="KW-1185">Reference proteome</keyword>
<dbReference type="SUPFAM" id="SSF54001">
    <property type="entry name" value="Cysteine proteinases"/>
    <property type="match status" value="1"/>
</dbReference>